<dbReference type="InterPro" id="IPR041234">
    <property type="entry name" value="RavJ-like_C"/>
</dbReference>
<dbReference type="Pfam" id="PF08477">
    <property type="entry name" value="Roc"/>
    <property type="match status" value="1"/>
</dbReference>
<accession>A0A0W0VB83</accession>
<dbReference type="OrthoDB" id="5639734at2"/>
<dbReference type="InterPro" id="IPR027417">
    <property type="entry name" value="P-loop_NTPase"/>
</dbReference>
<keyword evidence="1" id="KW-0547">Nucleotide-binding</keyword>
<evidence type="ECO:0000259" key="2">
    <source>
        <dbReference type="Pfam" id="PF18493"/>
    </source>
</evidence>
<dbReference type="PROSITE" id="PS51419">
    <property type="entry name" value="RAB"/>
    <property type="match status" value="1"/>
</dbReference>
<dbReference type="AlphaFoldDB" id="A0A0W0VB83"/>
<dbReference type="SUPFAM" id="SSF52540">
    <property type="entry name" value="P-loop containing nucleoside triphosphate hydrolases"/>
    <property type="match status" value="1"/>
</dbReference>
<proteinExistence type="predicted"/>
<dbReference type="Proteomes" id="UP000055035">
    <property type="component" value="Unassembled WGS sequence"/>
</dbReference>
<comment type="caution">
    <text evidence="3">The sequence shown here is derived from an EMBL/GenBank/DDBJ whole genome shotgun (WGS) entry which is preliminary data.</text>
</comment>
<evidence type="ECO:0000313" key="3">
    <source>
        <dbReference type="EMBL" id="KTD17359.1"/>
    </source>
</evidence>
<dbReference type="STRING" id="456.Ljor_1665"/>
<dbReference type="PATRIC" id="fig|456.5.peg.1777"/>
<evidence type="ECO:0000256" key="1">
    <source>
        <dbReference type="ARBA" id="ARBA00022741"/>
    </source>
</evidence>
<organism evidence="3 4">
    <name type="scientific">Legionella jordanis</name>
    <dbReference type="NCBI Taxonomy" id="456"/>
    <lineage>
        <taxon>Bacteria</taxon>
        <taxon>Pseudomonadati</taxon>
        <taxon>Pseudomonadota</taxon>
        <taxon>Gammaproteobacteria</taxon>
        <taxon>Legionellales</taxon>
        <taxon>Legionellaceae</taxon>
        <taxon>Legionella</taxon>
    </lineage>
</organism>
<dbReference type="NCBIfam" id="TIGR00231">
    <property type="entry name" value="small_GTP"/>
    <property type="match status" value="1"/>
</dbReference>
<dbReference type="RefSeq" id="WP_058471122.1">
    <property type="nucleotide sequence ID" value="NZ_LNYJ01000011.1"/>
</dbReference>
<keyword evidence="4" id="KW-1185">Reference proteome</keyword>
<dbReference type="SMART" id="SM00175">
    <property type="entry name" value="RAB"/>
    <property type="match status" value="1"/>
</dbReference>
<dbReference type="Gene3D" id="3.40.50.300">
    <property type="entry name" value="P-loop containing nucleotide triphosphate hydrolases"/>
    <property type="match status" value="1"/>
</dbReference>
<evidence type="ECO:0000313" key="4">
    <source>
        <dbReference type="Proteomes" id="UP000055035"/>
    </source>
</evidence>
<reference evidence="3 4" key="1">
    <citation type="submission" date="2015-11" db="EMBL/GenBank/DDBJ databases">
        <title>Genomic analysis of 38 Legionella species identifies large and diverse effector repertoires.</title>
        <authorList>
            <person name="Burstein D."/>
            <person name="Amaro F."/>
            <person name="Zusman T."/>
            <person name="Lifshitz Z."/>
            <person name="Cohen O."/>
            <person name="Gilbert J.A."/>
            <person name="Pupko T."/>
            <person name="Shuman H.A."/>
            <person name="Segal G."/>
        </authorList>
    </citation>
    <scope>NUCLEOTIDE SEQUENCE [LARGE SCALE GENOMIC DNA]</scope>
    <source>
        <strain evidence="3 4">BL-540</strain>
    </source>
</reference>
<dbReference type="GO" id="GO:0005525">
    <property type="term" value="F:GTP binding"/>
    <property type="evidence" value="ECO:0007669"/>
    <property type="project" value="InterPro"/>
</dbReference>
<sequence length="311" mass="35083">MILKVMLLGAQNSGKTQLMQQLWGHPFKTDYRETIGTDVLTLNGEQNHKLQLWEVGGNERYLPLRPMYIKGAHIICYCVDLSSEIDLTLMQRDLKQALSIEPGAQVILLGTKGDCCKNSEEKLAAVHLEGITFQHRMVTSAKDRVGVNREDNSLVQVLWKTLTALLHRVEVHTQRVNSFPKSYQQIWSRRGDQSNAVRLLLKDYSKIAHAPGFFESLASSAKLFFAGRWNRHHHQAVLATFTLKNINANTEELLEALKTNLIAQGNTVNPEGSLARRLAFIELQTGHGINIQELNQTILNNKDQKSNCCFG</sequence>
<dbReference type="Pfam" id="PF18493">
    <property type="entry name" value="DUF5617"/>
    <property type="match status" value="1"/>
</dbReference>
<dbReference type="PRINTS" id="PR00449">
    <property type="entry name" value="RASTRNSFRMNG"/>
</dbReference>
<gene>
    <name evidence="3" type="ORF">Ljor_1665</name>
</gene>
<protein>
    <submittedName>
        <fullName evidence="3">Rho GTPase (Miro-like)</fullName>
    </submittedName>
</protein>
<feature type="domain" description="RavJ-like C-terminal" evidence="2">
    <location>
        <begin position="180"/>
        <end position="282"/>
    </location>
</feature>
<dbReference type="InterPro" id="IPR005225">
    <property type="entry name" value="Small_GTP-bd"/>
</dbReference>
<dbReference type="PANTHER" id="PTHR47978">
    <property type="match status" value="1"/>
</dbReference>
<dbReference type="EMBL" id="LNYJ01000011">
    <property type="protein sequence ID" value="KTD17359.1"/>
    <property type="molecule type" value="Genomic_DNA"/>
</dbReference>
<name>A0A0W0VB83_9GAMM</name>